<dbReference type="RefSeq" id="WP_054551243.1">
    <property type="nucleotide sequence ID" value="NZ_LJTC01000001.1"/>
</dbReference>
<dbReference type="OrthoDB" id="5383291at2"/>
<accession>A0A0P7DA19</accession>
<dbReference type="GO" id="GO:0032259">
    <property type="term" value="P:methylation"/>
    <property type="evidence" value="ECO:0007669"/>
    <property type="project" value="UniProtKB-KW"/>
</dbReference>
<dbReference type="PANTHER" id="PTHR47739:SF1">
    <property type="entry name" value="TRNA1(VAL) (ADENINE(37)-N6)-METHYLTRANSFERASE"/>
    <property type="match status" value="1"/>
</dbReference>
<keyword evidence="5 6" id="KW-0819">tRNA processing</keyword>
<dbReference type="InterPro" id="IPR007848">
    <property type="entry name" value="Small_mtfrase_dom"/>
</dbReference>
<comment type="subcellular location">
    <subcellularLocation>
        <location evidence="6">Cytoplasm</location>
    </subcellularLocation>
</comment>
<dbReference type="GO" id="GO:0016430">
    <property type="term" value="F:tRNA (adenine-N6)-methyltransferase activity"/>
    <property type="evidence" value="ECO:0007669"/>
    <property type="project" value="UniProtKB-UniRule"/>
</dbReference>
<organism evidence="8 9">
    <name type="scientific">Pseudoalteromonas lipolytica</name>
    <dbReference type="NCBI Taxonomy" id="570156"/>
    <lineage>
        <taxon>Bacteria</taxon>
        <taxon>Pseudomonadati</taxon>
        <taxon>Pseudomonadota</taxon>
        <taxon>Gammaproteobacteria</taxon>
        <taxon>Alteromonadales</taxon>
        <taxon>Pseudoalteromonadaceae</taxon>
        <taxon>Pseudoalteromonas</taxon>
    </lineage>
</organism>
<dbReference type="GO" id="GO:0003676">
    <property type="term" value="F:nucleic acid binding"/>
    <property type="evidence" value="ECO:0007669"/>
    <property type="project" value="InterPro"/>
</dbReference>
<keyword evidence="4 6" id="KW-0949">S-adenosyl-L-methionine</keyword>
<dbReference type="EC" id="2.1.1.223" evidence="6"/>
<comment type="similarity">
    <text evidence="6">Belongs to the methyltransferase superfamily. tRNA (adenine-N(6)-)-methyltransferase family.</text>
</comment>
<keyword evidence="3 6" id="KW-0808">Transferase</keyword>
<evidence type="ECO:0000256" key="1">
    <source>
        <dbReference type="ARBA" id="ARBA00022490"/>
    </source>
</evidence>
<evidence type="ECO:0000256" key="5">
    <source>
        <dbReference type="ARBA" id="ARBA00022694"/>
    </source>
</evidence>
<feature type="domain" description="Methyltransferase small" evidence="7">
    <location>
        <begin position="36"/>
        <end position="115"/>
    </location>
</feature>
<sequence length="232" mass="25247">MSGFVFKQFTVTQTRAAMKVSTDGILLGAWADVSGAKHILDIGTGTGLLALMAKQRAPDAKVSAIEIDSGACSDARDNFAAGPWPDINLFEGAVQSFSAAEPFDTIITNPPYFNASLKGENHARNTARHTDGLSFNELIATCTRLSHGKTRLNVILPCVEAQQFIAVAEQAGWYLNRHCLVRTTDKKQASRSLMLFSQNNGECETTSLTIHAADGSYSQDYKELCKAFYLKM</sequence>
<dbReference type="SUPFAM" id="SSF53335">
    <property type="entry name" value="S-adenosyl-L-methionine-dependent methyltransferases"/>
    <property type="match status" value="1"/>
</dbReference>
<evidence type="ECO:0000256" key="6">
    <source>
        <dbReference type="HAMAP-Rule" id="MF_01872"/>
    </source>
</evidence>
<proteinExistence type="inferred from homology"/>
<keyword evidence="2 6" id="KW-0489">Methyltransferase</keyword>
<dbReference type="PROSITE" id="PS00092">
    <property type="entry name" value="N6_MTASE"/>
    <property type="match status" value="1"/>
</dbReference>
<dbReference type="EMBL" id="LJTC01000001">
    <property type="protein sequence ID" value="KPM85489.1"/>
    <property type="molecule type" value="Genomic_DNA"/>
</dbReference>
<dbReference type="Proteomes" id="UP000050378">
    <property type="component" value="Unassembled WGS sequence"/>
</dbReference>
<reference evidence="8 9" key="1">
    <citation type="submission" date="2015-09" db="EMBL/GenBank/DDBJ databases">
        <title>Draft Genome Sequence of Pseudoalteromonas lipolytica UCD-48B.</title>
        <authorList>
            <person name="Krusor M."/>
            <person name="Coil D.A."/>
            <person name="Lang J.M."/>
            <person name="Eisen J.A."/>
            <person name="Alexiev A."/>
        </authorList>
    </citation>
    <scope>NUCLEOTIDE SEQUENCE [LARGE SCALE GENOMIC DNA]</scope>
    <source>
        <strain evidence="8 9">UCD-48B</strain>
    </source>
</reference>
<dbReference type="CDD" id="cd02440">
    <property type="entry name" value="AdoMet_MTases"/>
    <property type="match status" value="1"/>
</dbReference>
<dbReference type="InterPro" id="IPR022882">
    <property type="entry name" value="tRNA_adenine-N6_MeTrfase"/>
</dbReference>
<comment type="catalytic activity">
    <reaction evidence="6">
        <text>adenosine(37) in tRNA1(Val) + S-adenosyl-L-methionine = N(6)-methyladenosine(37) in tRNA1(Val) + S-adenosyl-L-homocysteine + H(+)</text>
        <dbReference type="Rhea" id="RHEA:43160"/>
        <dbReference type="Rhea" id="RHEA-COMP:10369"/>
        <dbReference type="Rhea" id="RHEA-COMP:10370"/>
        <dbReference type="ChEBI" id="CHEBI:15378"/>
        <dbReference type="ChEBI" id="CHEBI:57856"/>
        <dbReference type="ChEBI" id="CHEBI:59789"/>
        <dbReference type="ChEBI" id="CHEBI:74411"/>
        <dbReference type="ChEBI" id="CHEBI:74449"/>
        <dbReference type="EC" id="2.1.1.223"/>
    </reaction>
</comment>
<dbReference type="Gene3D" id="3.40.50.150">
    <property type="entry name" value="Vaccinia Virus protein VP39"/>
    <property type="match status" value="1"/>
</dbReference>
<dbReference type="GO" id="GO:0008033">
    <property type="term" value="P:tRNA processing"/>
    <property type="evidence" value="ECO:0007669"/>
    <property type="project" value="UniProtKB-UniRule"/>
</dbReference>
<evidence type="ECO:0000313" key="9">
    <source>
        <dbReference type="Proteomes" id="UP000050378"/>
    </source>
</evidence>
<evidence type="ECO:0000259" key="7">
    <source>
        <dbReference type="Pfam" id="PF05175"/>
    </source>
</evidence>
<dbReference type="STRING" id="570156.AOG27_01485"/>
<dbReference type="InterPro" id="IPR002052">
    <property type="entry name" value="DNA_methylase_N6_adenine_CS"/>
</dbReference>
<dbReference type="PATRIC" id="fig|570156.3.peg.298"/>
<comment type="caution">
    <text evidence="8">The sequence shown here is derived from an EMBL/GenBank/DDBJ whole genome shotgun (WGS) entry which is preliminary data.</text>
</comment>
<evidence type="ECO:0000256" key="2">
    <source>
        <dbReference type="ARBA" id="ARBA00022603"/>
    </source>
</evidence>
<dbReference type="AlphaFoldDB" id="A0A0P7DA19"/>
<dbReference type="PANTHER" id="PTHR47739">
    <property type="entry name" value="TRNA1(VAL) (ADENINE(37)-N6)-METHYLTRANSFERASE"/>
    <property type="match status" value="1"/>
</dbReference>
<dbReference type="InterPro" id="IPR050210">
    <property type="entry name" value="tRNA_Adenine-N(6)_MTase"/>
</dbReference>
<dbReference type="Pfam" id="PF05175">
    <property type="entry name" value="MTS"/>
    <property type="match status" value="1"/>
</dbReference>
<dbReference type="HAMAP" id="MF_01872">
    <property type="entry name" value="tRNA_methyltr_YfiC"/>
    <property type="match status" value="1"/>
</dbReference>
<keyword evidence="1 6" id="KW-0963">Cytoplasm</keyword>
<evidence type="ECO:0000313" key="8">
    <source>
        <dbReference type="EMBL" id="KPM85489.1"/>
    </source>
</evidence>
<name>A0A0P7DA19_9GAMM</name>
<protein>
    <recommendedName>
        <fullName evidence="6">tRNA1(Val) (adenine(37)-N6)-methyltransferase</fullName>
        <ecNumber evidence="6">2.1.1.223</ecNumber>
    </recommendedName>
    <alternativeName>
        <fullName evidence="6">tRNA m6A37 methyltransferase</fullName>
    </alternativeName>
</protein>
<evidence type="ECO:0000256" key="4">
    <source>
        <dbReference type="ARBA" id="ARBA00022691"/>
    </source>
</evidence>
<dbReference type="InterPro" id="IPR029063">
    <property type="entry name" value="SAM-dependent_MTases_sf"/>
</dbReference>
<evidence type="ECO:0000256" key="3">
    <source>
        <dbReference type="ARBA" id="ARBA00022679"/>
    </source>
</evidence>
<gene>
    <name evidence="8" type="ORF">AOG27_01485</name>
</gene>
<comment type="function">
    <text evidence="6">Specifically methylates the adenine in position 37 of tRNA(1)(Val) (anticodon cmo5UAC).</text>
</comment>
<dbReference type="GO" id="GO:0005737">
    <property type="term" value="C:cytoplasm"/>
    <property type="evidence" value="ECO:0007669"/>
    <property type="project" value="UniProtKB-SubCell"/>
</dbReference>